<sequence length="585" mass="62370">MPGMGSSALDFGAISSALYSQFLILFIGAILLAVLGSWAIKFLGIEGLFAKKFKVGVIDSSVDDYSKTSRAQLLRIAFGVLWVIDGLFQLRPDMPGGFVANVALPVTSGMPTPIASFVDFLLRIWNAQPTKVDITTAFIQIFIGVGLLFLGRSFARKVVLYLSLAWSLFVLVVGNGFGILYQGAGWISGAPGAIVIYGFISVFLIASESGKRWTLSDRALEIFIAAFLVVGGLLQALPYEGYWNKNGLNAMLKTMAQARQPAFFSSVINSYASFAFKSPTVANGILVALTIIGAIAIFIRRPRSVGVAIVALVSLFGWWIGSDFGIFSSTATDFNSGLPLVVVVLSLLLPVSTSKANAKISFAFLPRNFELKVSQGLKSALVRVFGTGVVLSFIVASVALLGPASSQMALVDSSGVAPLPATSAPNFSLTNANGKVVSLASLGGRAIVLTFLDPVCYDTCPLMAQEMKQAVSELGASGKKVAMVAVVANPIFHSIGDVATFNKTEHLNNVSNWYYLTGSDQALAKVWKNYGIQVQVSQVGMVVHTQVQYFIDKAGIERGLLVNTGSSELSGSYVTLIRKELQKLI</sequence>
<evidence type="ECO:0000256" key="2">
    <source>
        <dbReference type="ARBA" id="ARBA00023008"/>
    </source>
</evidence>
<feature type="transmembrane region" description="Helical" evidence="5">
    <location>
        <begin position="305"/>
        <end position="322"/>
    </location>
</feature>
<accession>A0A0D8HFE4</accession>
<comment type="caution">
    <text evidence="7">The sequence shown here is derived from an EMBL/GenBank/DDBJ whole genome shotgun (WGS) entry which is preliminary data.</text>
</comment>
<dbReference type="EMBL" id="JXYS01000077">
    <property type="protein sequence ID" value="KJF16685.1"/>
    <property type="molecule type" value="Genomic_DNA"/>
</dbReference>
<reference evidence="7 8" key="1">
    <citation type="submission" date="2015-01" db="EMBL/GenBank/DDBJ databases">
        <title>Draft genome of the acidophilic iron oxidizer Acidithrix ferrooxidans strain Py-F3.</title>
        <authorList>
            <person name="Poehlein A."/>
            <person name="Eisen S."/>
            <person name="Schloemann M."/>
            <person name="Johnson B.D."/>
            <person name="Daniel R."/>
            <person name="Muehling M."/>
        </authorList>
    </citation>
    <scope>NUCLEOTIDE SEQUENCE [LARGE SCALE GENOMIC DNA]</scope>
    <source>
        <strain evidence="7 8">Py-F3</strain>
    </source>
</reference>
<name>A0A0D8HFE4_9ACTN</name>
<feature type="transmembrane region" description="Helical" evidence="5">
    <location>
        <begin position="158"/>
        <end position="180"/>
    </location>
</feature>
<feature type="transmembrane region" description="Helical" evidence="5">
    <location>
        <begin position="20"/>
        <end position="44"/>
    </location>
</feature>
<keyword evidence="8" id="KW-1185">Reference proteome</keyword>
<evidence type="ECO:0000256" key="1">
    <source>
        <dbReference type="ARBA" id="ARBA00010996"/>
    </source>
</evidence>
<dbReference type="PROSITE" id="PS51352">
    <property type="entry name" value="THIOREDOXIN_2"/>
    <property type="match status" value="1"/>
</dbReference>
<keyword evidence="5" id="KW-1133">Transmembrane helix</keyword>
<dbReference type="STRING" id="1280514.AXFE_24600"/>
<evidence type="ECO:0000256" key="4">
    <source>
        <dbReference type="PIRSR" id="PIRSR603782-2"/>
    </source>
</evidence>
<feature type="transmembrane region" description="Helical" evidence="5">
    <location>
        <begin position="280"/>
        <end position="298"/>
    </location>
</feature>
<feature type="binding site" evidence="3">
    <location>
        <position position="460"/>
    </location>
    <ligand>
        <name>Cu cation</name>
        <dbReference type="ChEBI" id="CHEBI:23378"/>
    </ligand>
</feature>
<dbReference type="InterPro" id="IPR036249">
    <property type="entry name" value="Thioredoxin-like_sf"/>
</dbReference>
<evidence type="ECO:0000259" key="6">
    <source>
        <dbReference type="PROSITE" id="PS51352"/>
    </source>
</evidence>
<feature type="transmembrane region" description="Helical" evidence="5">
    <location>
        <begin position="73"/>
        <end position="90"/>
    </location>
</feature>
<evidence type="ECO:0000256" key="5">
    <source>
        <dbReference type="SAM" id="Phobius"/>
    </source>
</evidence>
<keyword evidence="2 3" id="KW-0186">Copper</keyword>
<dbReference type="InterPro" id="IPR003782">
    <property type="entry name" value="SCO1/SenC"/>
</dbReference>
<feature type="transmembrane region" description="Helical" evidence="5">
    <location>
        <begin position="186"/>
        <end position="207"/>
    </location>
</feature>
<dbReference type="Pfam" id="PF02630">
    <property type="entry name" value="SCO1-SenC"/>
    <property type="match status" value="1"/>
</dbReference>
<proteinExistence type="inferred from homology"/>
<keyword evidence="3" id="KW-0479">Metal-binding</keyword>
<feature type="transmembrane region" description="Helical" evidence="5">
    <location>
        <begin position="334"/>
        <end position="351"/>
    </location>
</feature>
<dbReference type="Proteomes" id="UP000032360">
    <property type="component" value="Unassembled WGS sequence"/>
</dbReference>
<feature type="transmembrane region" description="Helical" evidence="5">
    <location>
        <begin position="134"/>
        <end position="151"/>
    </location>
</feature>
<dbReference type="AlphaFoldDB" id="A0A0D8HFE4"/>
<feature type="domain" description="Thioredoxin" evidence="6">
    <location>
        <begin position="418"/>
        <end position="585"/>
    </location>
</feature>
<evidence type="ECO:0000313" key="7">
    <source>
        <dbReference type="EMBL" id="KJF16685.1"/>
    </source>
</evidence>
<dbReference type="Gene3D" id="3.40.30.10">
    <property type="entry name" value="Glutaredoxin"/>
    <property type="match status" value="1"/>
</dbReference>
<feature type="transmembrane region" description="Helical" evidence="5">
    <location>
        <begin position="219"/>
        <end position="237"/>
    </location>
</feature>
<evidence type="ECO:0000313" key="8">
    <source>
        <dbReference type="Proteomes" id="UP000032360"/>
    </source>
</evidence>
<dbReference type="InterPro" id="IPR013766">
    <property type="entry name" value="Thioredoxin_domain"/>
</dbReference>
<organism evidence="7 8">
    <name type="scientific">Acidithrix ferrooxidans</name>
    <dbReference type="NCBI Taxonomy" id="1280514"/>
    <lineage>
        <taxon>Bacteria</taxon>
        <taxon>Bacillati</taxon>
        <taxon>Actinomycetota</taxon>
        <taxon>Acidimicrobiia</taxon>
        <taxon>Acidimicrobiales</taxon>
        <taxon>Acidimicrobiaceae</taxon>
        <taxon>Acidithrix</taxon>
    </lineage>
</organism>
<feature type="binding site" evidence="3">
    <location>
        <position position="456"/>
    </location>
    <ligand>
        <name>Cu cation</name>
        <dbReference type="ChEBI" id="CHEBI:23378"/>
    </ligand>
</feature>
<feature type="disulfide bond" description="Redox-active" evidence="4">
    <location>
        <begin position="456"/>
        <end position="460"/>
    </location>
</feature>
<dbReference type="GO" id="GO:0046872">
    <property type="term" value="F:metal ion binding"/>
    <property type="evidence" value="ECO:0007669"/>
    <property type="project" value="UniProtKB-KW"/>
</dbReference>
<dbReference type="SUPFAM" id="SSF52833">
    <property type="entry name" value="Thioredoxin-like"/>
    <property type="match status" value="1"/>
</dbReference>
<feature type="binding site" evidence="3">
    <location>
        <position position="544"/>
    </location>
    <ligand>
        <name>Cu cation</name>
        <dbReference type="ChEBI" id="CHEBI:23378"/>
    </ligand>
</feature>
<keyword evidence="4" id="KW-1015">Disulfide bond</keyword>
<gene>
    <name evidence="7" type="ORF">AXFE_24600</name>
</gene>
<evidence type="ECO:0000256" key="3">
    <source>
        <dbReference type="PIRSR" id="PIRSR603782-1"/>
    </source>
</evidence>
<feature type="transmembrane region" description="Helical" evidence="5">
    <location>
        <begin position="380"/>
        <end position="401"/>
    </location>
</feature>
<keyword evidence="5" id="KW-0812">Transmembrane</keyword>
<protein>
    <submittedName>
        <fullName evidence="7">AhpC/TSA family protein</fullName>
    </submittedName>
</protein>
<comment type="similarity">
    <text evidence="1">Belongs to the SCO1/2 family.</text>
</comment>
<keyword evidence="5" id="KW-0472">Membrane</keyword>